<dbReference type="InterPro" id="IPR027469">
    <property type="entry name" value="Cation_efflux_TMD_sf"/>
</dbReference>
<gene>
    <name evidence="13" type="ORF">PRZ01_05915</name>
</gene>
<dbReference type="Pfam" id="PF16916">
    <property type="entry name" value="ZT_dimer"/>
    <property type="match status" value="1"/>
</dbReference>
<keyword evidence="3" id="KW-0813">Transport</keyword>
<dbReference type="SUPFAM" id="SSF160240">
    <property type="entry name" value="Cation efflux protein cytoplasmic domain-like"/>
    <property type="match status" value="1"/>
</dbReference>
<evidence type="ECO:0000313" key="14">
    <source>
        <dbReference type="Proteomes" id="UP001219862"/>
    </source>
</evidence>
<dbReference type="InterPro" id="IPR058533">
    <property type="entry name" value="Cation_efflux_TM"/>
</dbReference>
<feature type="transmembrane region" description="Helical" evidence="10">
    <location>
        <begin position="138"/>
        <end position="162"/>
    </location>
</feature>
<dbReference type="Proteomes" id="UP001219862">
    <property type="component" value="Unassembled WGS sequence"/>
</dbReference>
<organism evidence="13 14">
    <name type="scientific">Roseateles koreensis</name>
    <dbReference type="NCBI Taxonomy" id="2987526"/>
    <lineage>
        <taxon>Bacteria</taxon>
        <taxon>Pseudomonadati</taxon>
        <taxon>Pseudomonadota</taxon>
        <taxon>Betaproteobacteria</taxon>
        <taxon>Burkholderiales</taxon>
        <taxon>Sphaerotilaceae</taxon>
        <taxon>Roseateles</taxon>
    </lineage>
</organism>
<dbReference type="Pfam" id="PF01545">
    <property type="entry name" value="Cation_efflux"/>
    <property type="match status" value="1"/>
</dbReference>
<dbReference type="SUPFAM" id="SSF161111">
    <property type="entry name" value="Cation efflux protein transmembrane domain-like"/>
    <property type="match status" value="1"/>
</dbReference>
<proteinExistence type="inferred from homology"/>
<evidence type="ECO:0000313" key="13">
    <source>
        <dbReference type="EMBL" id="MDC8784723.1"/>
    </source>
</evidence>
<accession>A0ABT5KP81</accession>
<feature type="transmembrane region" description="Helical" evidence="10">
    <location>
        <begin position="102"/>
        <end position="126"/>
    </location>
</feature>
<dbReference type="PANTHER" id="PTHR11562">
    <property type="entry name" value="CATION EFFLUX PROTEIN/ ZINC TRANSPORTER"/>
    <property type="match status" value="1"/>
</dbReference>
<name>A0ABT5KP81_9BURK</name>
<feature type="domain" description="Cation efflux protein transmembrane" evidence="11">
    <location>
        <begin position="41"/>
        <end position="227"/>
    </location>
</feature>
<dbReference type="InterPro" id="IPR050681">
    <property type="entry name" value="CDF/SLC30A"/>
</dbReference>
<feature type="compositionally biased region" description="Basic residues" evidence="9">
    <location>
        <begin position="18"/>
        <end position="30"/>
    </location>
</feature>
<evidence type="ECO:0000256" key="1">
    <source>
        <dbReference type="ARBA" id="ARBA00004141"/>
    </source>
</evidence>
<feature type="transmembrane region" description="Helical" evidence="10">
    <location>
        <begin position="174"/>
        <end position="199"/>
    </location>
</feature>
<evidence type="ECO:0000256" key="4">
    <source>
        <dbReference type="ARBA" id="ARBA00022692"/>
    </source>
</evidence>
<dbReference type="Gene3D" id="1.20.1510.10">
    <property type="entry name" value="Cation efflux protein transmembrane domain"/>
    <property type="match status" value="1"/>
</dbReference>
<dbReference type="EMBL" id="JAQQXS010000004">
    <property type="protein sequence ID" value="MDC8784723.1"/>
    <property type="molecule type" value="Genomic_DNA"/>
</dbReference>
<sequence length="357" mass="37611">MTASHSLHANDHANAGHSHGHGHGHGHHHHGDPANHGRAFLVAIVLNSLFVVLEFGYGFVANSTALMADAGHNLSDVLGLLMAWMATLLARKTPSERYTYGLRSTSILAALGNAVLLFVACGAIALEAVQRFSSPPPVAGMTVILVAAAGIVVNGFSAWLFMRGSKDDLNIRGAYLHMAADAAVSLGVVLAGAAILYTGWNWLDAALSLVIVAVILWGTWGLLREAVHLALDAVPAHIDAAAVLAYLAEQPGVRDVHDLHIWGMSTTETALTAHLVMPAGYPGDGPIDAIAQGLRQRFSILHSTLQVELGEIAHPTCALHPGAVPGKVARQDSDHDHDHDHDHGHKHGPACDHGHGH</sequence>
<keyword evidence="5" id="KW-0862">Zinc</keyword>
<dbReference type="InterPro" id="IPR027470">
    <property type="entry name" value="Cation_efflux_CTD"/>
</dbReference>
<dbReference type="InterPro" id="IPR036837">
    <property type="entry name" value="Cation_efflux_CTD_sf"/>
</dbReference>
<keyword evidence="7" id="KW-0406">Ion transport</keyword>
<feature type="region of interest" description="Disordered" evidence="9">
    <location>
        <begin position="320"/>
        <end position="357"/>
    </location>
</feature>
<evidence type="ECO:0000256" key="3">
    <source>
        <dbReference type="ARBA" id="ARBA00022448"/>
    </source>
</evidence>
<reference evidence="13 14" key="1">
    <citation type="submission" date="2022-10" db="EMBL/GenBank/DDBJ databases">
        <title>paucibacter sp. hw8 Genome sequencing.</title>
        <authorList>
            <person name="Park S."/>
        </authorList>
    </citation>
    <scope>NUCLEOTIDE SEQUENCE [LARGE SCALE GENOMIC DNA]</scope>
    <source>
        <strain evidence="14">hw8</strain>
    </source>
</reference>
<evidence type="ECO:0000256" key="6">
    <source>
        <dbReference type="ARBA" id="ARBA00022989"/>
    </source>
</evidence>
<feature type="transmembrane region" description="Helical" evidence="10">
    <location>
        <begin position="39"/>
        <end position="60"/>
    </location>
</feature>
<dbReference type="InterPro" id="IPR002524">
    <property type="entry name" value="Cation_efflux"/>
</dbReference>
<comment type="similarity">
    <text evidence="2">Belongs to the cation diffusion facilitator (CDF) transporter (TC 2.A.4) family. SLC30A subfamily.</text>
</comment>
<feature type="region of interest" description="Disordered" evidence="9">
    <location>
        <begin position="1"/>
        <end position="32"/>
    </location>
</feature>
<keyword evidence="5" id="KW-0864">Zinc transport</keyword>
<dbReference type="PANTHER" id="PTHR11562:SF17">
    <property type="entry name" value="RE54080P-RELATED"/>
    <property type="match status" value="1"/>
</dbReference>
<comment type="subcellular location">
    <subcellularLocation>
        <location evidence="1">Membrane</location>
        <topology evidence="1">Multi-pass membrane protein</topology>
    </subcellularLocation>
</comment>
<feature type="transmembrane region" description="Helical" evidence="10">
    <location>
        <begin position="205"/>
        <end position="223"/>
    </location>
</feature>
<evidence type="ECO:0000256" key="2">
    <source>
        <dbReference type="ARBA" id="ARBA00008873"/>
    </source>
</evidence>
<evidence type="ECO:0000259" key="11">
    <source>
        <dbReference type="Pfam" id="PF01545"/>
    </source>
</evidence>
<comment type="caution">
    <text evidence="13">The sequence shown here is derived from an EMBL/GenBank/DDBJ whole genome shotgun (WGS) entry which is preliminary data.</text>
</comment>
<keyword evidence="4 10" id="KW-0812">Transmembrane</keyword>
<protein>
    <submittedName>
        <fullName evidence="13">Cation diffusion facilitator family transporter</fullName>
    </submittedName>
</protein>
<dbReference type="RefSeq" id="WP_273595841.1">
    <property type="nucleotide sequence ID" value="NZ_JAQQXS010000004.1"/>
</dbReference>
<keyword evidence="8 10" id="KW-0472">Membrane</keyword>
<keyword evidence="14" id="KW-1185">Reference proteome</keyword>
<evidence type="ECO:0000259" key="12">
    <source>
        <dbReference type="Pfam" id="PF16916"/>
    </source>
</evidence>
<evidence type="ECO:0000256" key="7">
    <source>
        <dbReference type="ARBA" id="ARBA00023065"/>
    </source>
</evidence>
<dbReference type="NCBIfam" id="TIGR01297">
    <property type="entry name" value="CDF"/>
    <property type="match status" value="1"/>
</dbReference>
<feature type="domain" description="Cation efflux protein cytoplasmic" evidence="12">
    <location>
        <begin position="237"/>
        <end position="308"/>
    </location>
</feature>
<evidence type="ECO:0000256" key="9">
    <source>
        <dbReference type="SAM" id="MobiDB-lite"/>
    </source>
</evidence>
<evidence type="ECO:0000256" key="5">
    <source>
        <dbReference type="ARBA" id="ARBA00022906"/>
    </source>
</evidence>
<keyword evidence="6 10" id="KW-1133">Transmembrane helix</keyword>
<evidence type="ECO:0000256" key="10">
    <source>
        <dbReference type="SAM" id="Phobius"/>
    </source>
</evidence>
<evidence type="ECO:0000256" key="8">
    <source>
        <dbReference type="ARBA" id="ARBA00023136"/>
    </source>
</evidence>
<feature type="compositionally biased region" description="Basic and acidic residues" evidence="9">
    <location>
        <begin position="329"/>
        <end position="357"/>
    </location>
</feature>